<proteinExistence type="predicted"/>
<dbReference type="GO" id="GO:0042973">
    <property type="term" value="F:glucan endo-1,3-beta-D-glucosidase activity"/>
    <property type="evidence" value="ECO:0007669"/>
    <property type="project" value="UniProtKB-EC"/>
</dbReference>
<evidence type="ECO:0000256" key="5">
    <source>
        <dbReference type="ARBA" id="ARBA00022801"/>
    </source>
</evidence>
<evidence type="ECO:0000256" key="8">
    <source>
        <dbReference type="ARBA" id="ARBA00023277"/>
    </source>
</evidence>
<keyword evidence="7" id="KW-0325">Glycoprotein</keyword>
<comment type="subcellular location">
    <subcellularLocation>
        <location evidence="2">Cell membrane</location>
    </subcellularLocation>
</comment>
<dbReference type="InterPro" id="IPR050732">
    <property type="entry name" value="Beta-glucan_modifiers"/>
</dbReference>
<accession>W4FNS6</accession>
<evidence type="ECO:0000256" key="14">
    <source>
        <dbReference type="SAM" id="SignalP"/>
    </source>
</evidence>
<keyword evidence="9" id="KW-0961">Cell wall biogenesis/degradation</keyword>
<dbReference type="VEuPathDB" id="FungiDB:H257_15666"/>
<dbReference type="PANTHER" id="PTHR16631:SF17">
    <property type="entry name" value="GLUCAN ENDO-1,3-BETA-GLUCOSIDASE BTGC"/>
    <property type="match status" value="1"/>
</dbReference>
<evidence type="ECO:0000313" key="15">
    <source>
        <dbReference type="EMBL" id="ETV68343.1"/>
    </source>
</evidence>
<dbReference type="AlphaFoldDB" id="W4FNS6"/>
<dbReference type="PANTHER" id="PTHR16631">
    <property type="entry name" value="GLUCAN 1,3-BETA-GLUCOSIDASE"/>
    <property type="match status" value="1"/>
</dbReference>
<keyword evidence="5" id="KW-0378">Hydrolase</keyword>
<keyword evidence="4" id="KW-1003">Cell membrane</keyword>
<evidence type="ECO:0000256" key="6">
    <source>
        <dbReference type="ARBA" id="ARBA00023136"/>
    </source>
</evidence>
<dbReference type="GO" id="GO:0005886">
    <property type="term" value="C:plasma membrane"/>
    <property type="evidence" value="ECO:0007669"/>
    <property type="project" value="UniProtKB-SubCell"/>
</dbReference>
<dbReference type="GeneID" id="20817662"/>
<dbReference type="SUPFAM" id="SSF51445">
    <property type="entry name" value="(Trans)glycosidases"/>
    <property type="match status" value="3"/>
</dbReference>
<evidence type="ECO:0000256" key="7">
    <source>
        <dbReference type="ARBA" id="ARBA00023180"/>
    </source>
</evidence>
<dbReference type="GO" id="GO:0071555">
    <property type="term" value="P:cell wall organization"/>
    <property type="evidence" value="ECO:0007669"/>
    <property type="project" value="UniProtKB-KW"/>
</dbReference>
<dbReference type="OrthoDB" id="77201at2759"/>
<dbReference type="GO" id="GO:0000272">
    <property type="term" value="P:polysaccharide catabolic process"/>
    <property type="evidence" value="ECO:0007669"/>
    <property type="project" value="UniProtKB-KW"/>
</dbReference>
<keyword evidence="6" id="KW-0472">Membrane</keyword>
<name>W4FNS6_APHAT</name>
<dbReference type="InterPro" id="IPR017853">
    <property type="entry name" value="GH"/>
</dbReference>
<reference evidence="15" key="1">
    <citation type="submission" date="2013-12" db="EMBL/GenBank/DDBJ databases">
        <title>The Genome Sequence of Aphanomyces astaci APO3.</title>
        <authorList>
            <consortium name="The Broad Institute Genomics Platform"/>
            <person name="Russ C."/>
            <person name="Tyler B."/>
            <person name="van West P."/>
            <person name="Dieguez-Uribeondo J."/>
            <person name="Young S.K."/>
            <person name="Zeng Q."/>
            <person name="Gargeya S."/>
            <person name="Fitzgerald M."/>
            <person name="Abouelleil A."/>
            <person name="Alvarado L."/>
            <person name="Chapman S.B."/>
            <person name="Gainer-Dewar J."/>
            <person name="Goldberg J."/>
            <person name="Griggs A."/>
            <person name="Gujja S."/>
            <person name="Hansen M."/>
            <person name="Howarth C."/>
            <person name="Imamovic A."/>
            <person name="Ireland A."/>
            <person name="Larimer J."/>
            <person name="McCowan C."/>
            <person name="Murphy C."/>
            <person name="Pearson M."/>
            <person name="Poon T.W."/>
            <person name="Priest M."/>
            <person name="Roberts A."/>
            <person name="Saif S."/>
            <person name="Shea T."/>
            <person name="Sykes S."/>
            <person name="Wortman J."/>
            <person name="Nusbaum C."/>
            <person name="Birren B."/>
        </authorList>
    </citation>
    <scope>NUCLEOTIDE SEQUENCE [LARGE SCALE GENOMIC DNA]</scope>
    <source>
        <strain evidence="15">APO3</strain>
    </source>
</reference>
<sequence>MLRCVLNWAVLPVTSLLAAGQSGVFYSPRHIPSFPLEPAATIDVGQIAQAIDADLASIKPYFGVVRTAQATYFGVDIAPIAKKNDLRLYLGVNSGQDSPESYEDQVAAAIAAVLAYPDTIQAILVGSDNVRPYGEATAADITARVLDLKKRVEVTTGSVVPIGTSQRADAWLSLDTDLSALASVVDIIGVETYPYLDPDFSTLDPLALLESTWVSLASRYPEDKLLITATGHPTGSENPPVRVELNPENAHLYFVAFAQSTFAGFWAAFFDLRLDDPITRIGMPQVKSFGLVTDAGDSKDMLPSLEFESGAMAQFTPGVCYSPFHNMEYPLHGGSSALLGGAMDEDFRVMAQYFSVVRTYYSSYMGYQVAKYAAKYSVGLYLGVFMTRETWYQSQLDDAVAAAANYPSTIKAILVGNENVIPCGPYKADEIIASINSIRTRIRQGTGRNVAVGTVQRATEWLNPNIRGDMLRLAASSDIIGVNIYPFFDGGYNPDNPLGLLDAIWNQMLALYPASKLRLTEIGYPTGGTAPSFAPKNTPSLQNSVNFYNAFQRWSPKAGGGEAFWYSMFDLRADDTTQPADLEKHFGFLTADTRQRKVANYPLLLQTTPPAAPIPALTPAPTPAPPPAPVNGPRGPQGVLYSPFHADEYPNDLKNVGAAISLDLQLVRTRFSSIRTEYSNFYGVDVTPFAAAVGLKLTLGVGMTRETWYADQVASAVSAVKYFPRTISALTVGSENAYRGDNFNANDIIAAIRGIKARIPNVKVGTVQRAAEWLNPALRADMVRLSQDCDVIGVTLSLYDTDNLTTPAAVATAIDQWWRSLAALYPAEKLQLMNIGFPTSGATSAKGNVAGVDQAVSFYNAVRNSAWGQGNSWPTWGADFYDDKPASVSPTKSYGYFTAQRQAKARNFPLTQAG</sequence>
<comment type="catalytic activity">
    <reaction evidence="1">
        <text>Hydrolysis of (1-&gt;3)-beta-D-glucosidic linkages in (1-&gt;3)-beta-D-glucans.</text>
        <dbReference type="EC" id="3.2.1.39"/>
    </reaction>
</comment>
<evidence type="ECO:0000256" key="13">
    <source>
        <dbReference type="ARBA" id="ARBA00043078"/>
    </source>
</evidence>
<evidence type="ECO:0000256" key="1">
    <source>
        <dbReference type="ARBA" id="ARBA00000382"/>
    </source>
</evidence>
<dbReference type="RefSeq" id="XP_009842138.1">
    <property type="nucleotide sequence ID" value="XM_009843836.1"/>
</dbReference>
<evidence type="ECO:0000256" key="2">
    <source>
        <dbReference type="ARBA" id="ARBA00004236"/>
    </source>
</evidence>
<protein>
    <recommendedName>
        <fullName evidence="3">glucan endo-1,3-beta-D-glucosidase</fullName>
        <ecNumber evidence="3">3.2.1.39</ecNumber>
    </recommendedName>
    <alternativeName>
        <fullName evidence="13">Endo-1,3-beta-glucanase btgC</fullName>
    </alternativeName>
    <alternativeName>
        <fullName evidence="12">Laminarinase btgC</fullName>
    </alternativeName>
</protein>
<organism evidence="15">
    <name type="scientific">Aphanomyces astaci</name>
    <name type="common">Crayfish plague agent</name>
    <dbReference type="NCBI Taxonomy" id="112090"/>
    <lineage>
        <taxon>Eukaryota</taxon>
        <taxon>Sar</taxon>
        <taxon>Stramenopiles</taxon>
        <taxon>Oomycota</taxon>
        <taxon>Saprolegniomycetes</taxon>
        <taxon>Saprolegniales</taxon>
        <taxon>Verrucalvaceae</taxon>
        <taxon>Aphanomyces</taxon>
    </lineage>
</organism>
<evidence type="ECO:0000256" key="3">
    <source>
        <dbReference type="ARBA" id="ARBA00012780"/>
    </source>
</evidence>
<dbReference type="EC" id="3.2.1.39" evidence="3"/>
<dbReference type="STRING" id="112090.W4FNS6"/>
<keyword evidence="8" id="KW-0119">Carbohydrate metabolism</keyword>
<dbReference type="EMBL" id="KI913186">
    <property type="protein sequence ID" value="ETV68343.1"/>
    <property type="molecule type" value="Genomic_DNA"/>
</dbReference>
<evidence type="ECO:0000256" key="11">
    <source>
        <dbReference type="ARBA" id="ARBA00037649"/>
    </source>
</evidence>
<evidence type="ECO:0000256" key="4">
    <source>
        <dbReference type="ARBA" id="ARBA00022475"/>
    </source>
</evidence>
<feature type="chain" id="PRO_5004841783" description="glucan endo-1,3-beta-D-glucosidase" evidence="14">
    <location>
        <begin position="21"/>
        <end position="914"/>
    </location>
</feature>
<keyword evidence="10" id="KW-0624">Polysaccharide degradation</keyword>
<keyword evidence="14" id="KW-0732">Signal</keyword>
<evidence type="ECO:0000256" key="12">
    <source>
        <dbReference type="ARBA" id="ARBA00042373"/>
    </source>
</evidence>
<evidence type="ECO:0000256" key="9">
    <source>
        <dbReference type="ARBA" id="ARBA00023316"/>
    </source>
</evidence>
<dbReference type="Gene3D" id="3.20.20.80">
    <property type="entry name" value="Glycosidases"/>
    <property type="match status" value="1"/>
</dbReference>
<feature type="signal peptide" evidence="14">
    <location>
        <begin position="1"/>
        <end position="20"/>
    </location>
</feature>
<evidence type="ECO:0000256" key="10">
    <source>
        <dbReference type="ARBA" id="ARBA00023326"/>
    </source>
</evidence>
<gene>
    <name evidence="15" type="ORF">H257_15666</name>
</gene>
<comment type="function">
    <text evidence="11">Glucanases play a role in cell expansion during growth, in cell-cell fusion during mating, and in spore release during sporulation. This enzyme may be involved in beta-glucan degradation. Active on laminarin and lichenan.</text>
</comment>